<proteinExistence type="inferred from homology"/>
<organism evidence="4 5">
    <name type="scientific">Ceratodon purpureus</name>
    <name type="common">Fire moss</name>
    <name type="synonym">Dicranum purpureum</name>
    <dbReference type="NCBI Taxonomy" id="3225"/>
    <lineage>
        <taxon>Eukaryota</taxon>
        <taxon>Viridiplantae</taxon>
        <taxon>Streptophyta</taxon>
        <taxon>Embryophyta</taxon>
        <taxon>Bryophyta</taxon>
        <taxon>Bryophytina</taxon>
        <taxon>Bryopsida</taxon>
        <taxon>Dicranidae</taxon>
        <taxon>Pseudoditrichales</taxon>
        <taxon>Ditrichaceae</taxon>
        <taxon>Ceratodon</taxon>
    </lineage>
</organism>
<sequence>MACAGVLLEWIPARQCAGSVITAKGGDAGGNLGCSSSVVGQLRVCDELLYRRCSCLRGRRVCEERRRAPDARLWRAGTRWNVLVCRAESSSSSTETATGSELELEFYAVRKKVEDLVRRVGGVLASSGMAEQKARLADLEQQAVQDTLWDDPAEAQRTLSDLAEVKENLGLLEEFESKVEEAQLIMELMEEKEGQTDGGLVQEAAQIVAWLSNALDKFELAKLLSGPYDRRGARVTISAGAGGTDAQDWAEILLRMYTRWGEQQGYAVKVMEKSLGEEAGIKSVTFEVEGRFAYGYLSSEKGTHRLVRQSPFNAKGLRQTSFAGVEVMPIFEEESLDVEIPDSDLEITTTRAGGKGGQNVNKVETAVRIVHIPTGIAVRCTEERSQLANKIKGLRLLKAKLLVIALEQRISDLKEIRGDVVKAEWGQQIRNYVFHPYKLVKDVRTGAETSDVGAVIDGELGSFITAYLRWKTSNDSASAAS</sequence>
<accession>A0A8T0J4T7</accession>
<gene>
    <name evidence="4" type="ORF">KC19_1G115500</name>
</gene>
<dbReference type="Gene3D" id="3.30.70.1660">
    <property type="match status" value="1"/>
</dbReference>
<dbReference type="Pfam" id="PF00472">
    <property type="entry name" value="RF-1"/>
    <property type="match status" value="1"/>
</dbReference>
<dbReference type="InterPro" id="IPR004374">
    <property type="entry name" value="PrfB"/>
</dbReference>
<dbReference type="InterPro" id="IPR045853">
    <property type="entry name" value="Pep_chain_release_fac_I_sf"/>
</dbReference>
<evidence type="ECO:0000313" key="4">
    <source>
        <dbReference type="EMBL" id="KAG0590637.1"/>
    </source>
</evidence>
<dbReference type="GO" id="GO:0005737">
    <property type="term" value="C:cytoplasm"/>
    <property type="evidence" value="ECO:0007669"/>
    <property type="project" value="InterPro"/>
</dbReference>
<keyword evidence="5" id="KW-1185">Reference proteome</keyword>
<evidence type="ECO:0000313" key="5">
    <source>
        <dbReference type="Proteomes" id="UP000822688"/>
    </source>
</evidence>
<dbReference type="PANTHER" id="PTHR43116:SF3">
    <property type="entry name" value="CLASS I PEPTIDE CHAIN RELEASE FACTOR"/>
    <property type="match status" value="1"/>
</dbReference>
<dbReference type="AlphaFoldDB" id="A0A8T0J4T7"/>
<dbReference type="InterPro" id="IPR000352">
    <property type="entry name" value="Pep_chain_release_fac_I"/>
</dbReference>
<dbReference type="GO" id="GO:0016149">
    <property type="term" value="F:translation release factor activity, codon specific"/>
    <property type="evidence" value="ECO:0007669"/>
    <property type="project" value="InterPro"/>
</dbReference>
<dbReference type="Gene3D" id="1.20.58.410">
    <property type="entry name" value="Release factor"/>
    <property type="match status" value="1"/>
</dbReference>
<keyword evidence="2" id="KW-0648">Protein biosynthesis</keyword>
<evidence type="ECO:0000256" key="1">
    <source>
        <dbReference type="ARBA" id="ARBA00010835"/>
    </source>
</evidence>
<dbReference type="SUPFAM" id="SSF75620">
    <property type="entry name" value="Release factor"/>
    <property type="match status" value="1"/>
</dbReference>
<reference evidence="4" key="1">
    <citation type="submission" date="2020-06" db="EMBL/GenBank/DDBJ databases">
        <title>WGS assembly of Ceratodon purpureus strain R40.</title>
        <authorList>
            <person name="Carey S.B."/>
            <person name="Jenkins J."/>
            <person name="Shu S."/>
            <person name="Lovell J.T."/>
            <person name="Sreedasyam A."/>
            <person name="Maumus F."/>
            <person name="Tiley G.P."/>
            <person name="Fernandez-Pozo N."/>
            <person name="Barry K."/>
            <person name="Chen C."/>
            <person name="Wang M."/>
            <person name="Lipzen A."/>
            <person name="Daum C."/>
            <person name="Saski C.A."/>
            <person name="Payton A.C."/>
            <person name="Mcbreen J.C."/>
            <person name="Conrad R.E."/>
            <person name="Kollar L.M."/>
            <person name="Olsson S."/>
            <person name="Huttunen S."/>
            <person name="Landis J.B."/>
            <person name="Wickett N.J."/>
            <person name="Johnson M.G."/>
            <person name="Rensing S.A."/>
            <person name="Grimwood J."/>
            <person name="Schmutz J."/>
            <person name="Mcdaniel S.F."/>
        </authorList>
    </citation>
    <scope>NUCLEOTIDE SEQUENCE</scope>
    <source>
        <strain evidence="4">R40</strain>
    </source>
</reference>
<dbReference type="Pfam" id="PF03462">
    <property type="entry name" value="PCRF"/>
    <property type="match status" value="1"/>
</dbReference>
<dbReference type="EMBL" id="CM026421">
    <property type="protein sequence ID" value="KAG0590637.1"/>
    <property type="molecule type" value="Genomic_DNA"/>
</dbReference>
<dbReference type="Proteomes" id="UP000822688">
    <property type="component" value="Chromosome 1"/>
</dbReference>
<dbReference type="HAMAP" id="MF_00094">
    <property type="entry name" value="Rel_fac_2"/>
    <property type="match status" value="1"/>
</dbReference>
<evidence type="ECO:0000256" key="2">
    <source>
        <dbReference type="ARBA" id="ARBA00022917"/>
    </source>
</evidence>
<dbReference type="PROSITE" id="PS00745">
    <property type="entry name" value="RF_PROK_I"/>
    <property type="match status" value="1"/>
</dbReference>
<comment type="caution">
    <text evidence="4">The sequence shown here is derived from an EMBL/GenBank/DDBJ whole genome shotgun (WGS) entry which is preliminary data.</text>
</comment>
<feature type="domain" description="Prokaryotic-type class I peptide chain release factors" evidence="3">
    <location>
        <begin position="351"/>
        <end position="367"/>
    </location>
</feature>
<dbReference type="Gene3D" id="3.30.160.20">
    <property type="match status" value="1"/>
</dbReference>
<protein>
    <recommendedName>
        <fullName evidence="3">Prokaryotic-type class I peptide chain release factors domain-containing protein</fullName>
    </recommendedName>
</protein>
<comment type="similarity">
    <text evidence="1">Belongs to the prokaryotic/mitochondrial release factor family.</text>
</comment>
<dbReference type="PANTHER" id="PTHR43116">
    <property type="entry name" value="PEPTIDE CHAIN RELEASE FACTOR 2"/>
    <property type="match status" value="1"/>
</dbReference>
<evidence type="ECO:0000259" key="3">
    <source>
        <dbReference type="PROSITE" id="PS00745"/>
    </source>
</evidence>
<name>A0A8T0J4T7_CERPU</name>
<dbReference type="NCBIfam" id="TIGR00020">
    <property type="entry name" value="prfB"/>
    <property type="match status" value="1"/>
</dbReference>
<dbReference type="SMART" id="SM00937">
    <property type="entry name" value="PCRF"/>
    <property type="match status" value="1"/>
</dbReference>
<dbReference type="InterPro" id="IPR005139">
    <property type="entry name" value="PCRF"/>
</dbReference>